<dbReference type="Proteomes" id="UP000580839">
    <property type="component" value="Unassembled WGS sequence"/>
</dbReference>
<evidence type="ECO:0000313" key="2">
    <source>
        <dbReference type="Proteomes" id="UP000580839"/>
    </source>
</evidence>
<dbReference type="AlphaFoldDB" id="A0A849T224"/>
<evidence type="ECO:0000313" key="1">
    <source>
        <dbReference type="EMBL" id="NOT35339.1"/>
    </source>
</evidence>
<name>A0A849T224_UNCEI</name>
<protein>
    <submittedName>
        <fullName evidence="1">Uncharacterized protein</fullName>
    </submittedName>
</protein>
<accession>A0A849T224</accession>
<organism evidence="1 2">
    <name type="scientific">Eiseniibacteriota bacterium</name>
    <dbReference type="NCBI Taxonomy" id="2212470"/>
    <lineage>
        <taxon>Bacteria</taxon>
        <taxon>Candidatus Eiseniibacteriota</taxon>
    </lineage>
</organism>
<comment type="caution">
    <text evidence="1">The sequence shown here is derived from an EMBL/GenBank/DDBJ whole genome shotgun (WGS) entry which is preliminary data.</text>
</comment>
<gene>
    <name evidence="1" type="ORF">HOP12_14440</name>
</gene>
<sequence length="181" mass="20228">MHLERILPPVCLCLAVLTAPVHGSEVRLGMTRAEFGQVLVANGSRLISDVSNVVAVRGSVPEVEFERYKFVRSPLDSQMVLWQASTVYRFPASPAMFDSVAASLEAQHGVPTSSRGEFDRLGKPFGLHERVWQDAVTTAQLATRWEAEPQLATDRMMLSRTELRLALLARASLARRDRKRR</sequence>
<proteinExistence type="predicted"/>
<dbReference type="EMBL" id="JABFRW010000189">
    <property type="protein sequence ID" value="NOT35339.1"/>
    <property type="molecule type" value="Genomic_DNA"/>
</dbReference>
<reference evidence="1 2" key="1">
    <citation type="submission" date="2020-04" db="EMBL/GenBank/DDBJ databases">
        <title>Metagenomic profiling of ammonia- and methane-oxidizing microorganisms in a Dutch drinking water treatment plant.</title>
        <authorList>
            <person name="Poghosyan L."/>
            <person name="Leucker S."/>
        </authorList>
    </citation>
    <scope>NUCLEOTIDE SEQUENCE [LARGE SCALE GENOMIC DNA]</scope>
    <source>
        <strain evidence="1">S-RSF-IL-03</strain>
    </source>
</reference>